<comment type="caution">
    <text evidence="1">The sequence shown here is derived from an EMBL/GenBank/DDBJ whole genome shotgun (WGS) entry which is preliminary data.</text>
</comment>
<sequence>MIILLTVLLSIFGAGQNKIGATEASWTAEAHATGFLQAGAVPPAELAVEACDYIPGLLGARVEVYWSAPDGYELANANILADSSGLGAILAPLTGFNLQENTVENSGNDHDYTTTFRMNLLGSLLPLGDSLRIAIQMEHPQASTWTSDPVSVDVRTGLLISGSCSRPG</sequence>
<evidence type="ECO:0000313" key="2">
    <source>
        <dbReference type="Proteomes" id="UP001501461"/>
    </source>
</evidence>
<name>A0ABN2U3U3_9MICC</name>
<protein>
    <submittedName>
        <fullName evidence="1">Uncharacterized protein</fullName>
    </submittedName>
</protein>
<proteinExistence type="predicted"/>
<keyword evidence="2" id="KW-1185">Reference proteome</keyword>
<reference evidence="1 2" key="1">
    <citation type="journal article" date="2019" name="Int. J. Syst. Evol. Microbiol.">
        <title>The Global Catalogue of Microorganisms (GCM) 10K type strain sequencing project: providing services to taxonomists for standard genome sequencing and annotation.</title>
        <authorList>
            <consortium name="The Broad Institute Genomics Platform"/>
            <consortium name="The Broad Institute Genome Sequencing Center for Infectious Disease"/>
            <person name="Wu L."/>
            <person name="Ma J."/>
        </authorList>
    </citation>
    <scope>NUCLEOTIDE SEQUENCE [LARGE SCALE GENOMIC DNA]</scope>
    <source>
        <strain evidence="1 2">JCM 13595</strain>
    </source>
</reference>
<gene>
    <name evidence="1" type="ORF">GCM10009720_04980</name>
</gene>
<dbReference type="Proteomes" id="UP001501461">
    <property type="component" value="Unassembled WGS sequence"/>
</dbReference>
<accession>A0ABN2U3U3</accession>
<organism evidence="1 2">
    <name type="scientific">Yaniella flava</name>
    <dbReference type="NCBI Taxonomy" id="287930"/>
    <lineage>
        <taxon>Bacteria</taxon>
        <taxon>Bacillati</taxon>
        <taxon>Actinomycetota</taxon>
        <taxon>Actinomycetes</taxon>
        <taxon>Micrococcales</taxon>
        <taxon>Micrococcaceae</taxon>
        <taxon>Yaniella</taxon>
    </lineage>
</organism>
<dbReference type="EMBL" id="BAAAMN010000008">
    <property type="protein sequence ID" value="GAA2028199.1"/>
    <property type="molecule type" value="Genomic_DNA"/>
</dbReference>
<evidence type="ECO:0000313" key="1">
    <source>
        <dbReference type="EMBL" id="GAA2028199.1"/>
    </source>
</evidence>